<dbReference type="VEuPathDB" id="FungiDB:RhiirFUN_016657"/>
<dbReference type="Proteomes" id="UP000234323">
    <property type="component" value="Unassembled WGS sequence"/>
</dbReference>
<protein>
    <submittedName>
        <fullName evidence="2">DNase I-like protein</fullName>
    </submittedName>
</protein>
<accession>A0A2I1HRL1</accession>
<gene>
    <name evidence="2" type="ORF">RhiirA4_486548</name>
</gene>
<dbReference type="AlphaFoldDB" id="A0A2I1HRL1"/>
<dbReference type="Pfam" id="PF03372">
    <property type="entry name" value="Exo_endo_phos"/>
    <property type="match status" value="1"/>
</dbReference>
<keyword evidence="3" id="KW-1185">Reference proteome</keyword>
<dbReference type="InterPro" id="IPR005135">
    <property type="entry name" value="Endo/exonuclease/phosphatase"/>
</dbReference>
<dbReference type="Gene3D" id="3.60.10.10">
    <property type="entry name" value="Endonuclease/exonuclease/phosphatase"/>
    <property type="match status" value="1"/>
</dbReference>
<dbReference type="VEuPathDB" id="FungiDB:RhiirA1_480003"/>
<reference evidence="2 3" key="1">
    <citation type="submission" date="2015-10" db="EMBL/GenBank/DDBJ databases">
        <title>Genome analyses suggest a sexual origin of heterokaryosis in a supposedly ancient asexual fungus.</title>
        <authorList>
            <person name="Ropars J."/>
            <person name="Sedzielewska K."/>
            <person name="Noel J."/>
            <person name="Charron P."/>
            <person name="Farinelli L."/>
            <person name="Marton T."/>
            <person name="Kruger M."/>
            <person name="Pelin A."/>
            <person name="Brachmann A."/>
            <person name="Corradi N."/>
        </authorList>
    </citation>
    <scope>NUCLEOTIDE SEQUENCE [LARGE SCALE GENOMIC DNA]</scope>
    <source>
        <strain evidence="2 3">A4</strain>
    </source>
</reference>
<evidence type="ECO:0000313" key="3">
    <source>
        <dbReference type="Proteomes" id="UP000234323"/>
    </source>
</evidence>
<evidence type="ECO:0000259" key="1">
    <source>
        <dbReference type="Pfam" id="PF03372"/>
    </source>
</evidence>
<proteinExistence type="predicted"/>
<dbReference type="VEuPathDB" id="FungiDB:FUN_001317"/>
<feature type="domain" description="Endonuclease/exonuclease/phosphatase" evidence="1">
    <location>
        <begin position="43"/>
        <end position="255"/>
    </location>
</feature>
<sequence>MKISNDNTIPNLINNNIDMFNNEHDNQRYFTKIAVLNICTLTEYKLNNIFDYIRKNGIDIMGITETQKTDKEIKFFNADKTGYKIISHNDNKNAIGKGVMLLIQNNLEKHIFNIEKINGRILIIDLAFRNNKKLRLILFYNLANHSTSVDINNKIDINTHVIKQIKKAKSQKMEIICFGDFNLQYRRFKKRQDNKQSIPKMLKIFQKLEDFNLWDVHKETYDMDNTKERMTYFGHFNTRIDYIWISENLFTKTSKAKIMNIRDIIKTDHALLTFDFINEDLIYPILQTKKLNMTNKHLIRNIFDFDNTEDEDLLNFQDDLKKVANFFDSNGSIEEKWSFFKTNLLKVKQQHIRYKEFVVNIDNGKTFQHIQLYKDLRYIVYLRRKFKKKLSFEKIALNWINYNKYLKHLVKRNSLEEINSTYLLLQHRISQFLIGQYVKELNEIYDALFSKFSLNMFNLKNEKIKEAIDKRCADLADNQ</sequence>
<comment type="caution">
    <text evidence="2">The sequence shown here is derived from an EMBL/GenBank/DDBJ whole genome shotgun (WGS) entry which is preliminary data.</text>
</comment>
<dbReference type="SUPFAM" id="SSF56219">
    <property type="entry name" value="DNase I-like"/>
    <property type="match status" value="1"/>
</dbReference>
<name>A0A2I1HRL1_9GLOM</name>
<dbReference type="GO" id="GO:0003824">
    <property type="term" value="F:catalytic activity"/>
    <property type="evidence" value="ECO:0007669"/>
    <property type="project" value="InterPro"/>
</dbReference>
<organism evidence="2 3">
    <name type="scientific">Rhizophagus irregularis</name>
    <dbReference type="NCBI Taxonomy" id="588596"/>
    <lineage>
        <taxon>Eukaryota</taxon>
        <taxon>Fungi</taxon>
        <taxon>Fungi incertae sedis</taxon>
        <taxon>Mucoromycota</taxon>
        <taxon>Glomeromycotina</taxon>
        <taxon>Glomeromycetes</taxon>
        <taxon>Glomerales</taxon>
        <taxon>Glomeraceae</taxon>
        <taxon>Rhizophagus</taxon>
    </lineage>
</organism>
<dbReference type="InterPro" id="IPR036691">
    <property type="entry name" value="Endo/exonu/phosph_ase_sf"/>
</dbReference>
<dbReference type="EMBL" id="LLXI01005432">
    <property type="protein sequence ID" value="PKY61492.1"/>
    <property type="molecule type" value="Genomic_DNA"/>
</dbReference>
<evidence type="ECO:0000313" key="2">
    <source>
        <dbReference type="EMBL" id="PKY61492.1"/>
    </source>
</evidence>